<proteinExistence type="predicted"/>
<gene>
    <name evidence="2" type="ORF">TSUD_12830</name>
</gene>
<evidence type="ECO:0000256" key="1">
    <source>
        <dbReference type="SAM" id="MobiDB-lite"/>
    </source>
</evidence>
<dbReference type="Proteomes" id="UP000242715">
    <property type="component" value="Unassembled WGS sequence"/>
</dbReference>
<organism evidence="2 3">
    <name type="scientific">Trifolium subterraneum</name>
    <name type="common">Subterranean clover</name>
    <dbReference type="NCBI Taxonomy" id="3900"/>
    <lineage>
        <taxon>Eukaryota</taxon>
        <taxon>Viridiplantae</taxon>
        <taxon>Streptophyta</taxon>
        <taxon>Embryophyta</taxon>
        <taxon>Tracheophyta</taxon>
        <taxon>Spermatophyta</taxon>
        <taxon>Magnoliopsida</taxon>
        <taxon>eudicotyledons</taxon>
        <taxon>Gunneridae</taxon>
        <taxon>Pentapetalae</taxon>
        <taxon>rosids</taxon>
        <taxon>fabids</taxon>
        <taxon>Fabales</taxon>
        <taxon>Fabaceae</taxon>
        <taxon>Papilionoideae</taxon>
        <taxon>50 kb inversion clade</taxon>
        <taxon>NPAAA clade</taxon>
        <taxon>Hologalegina</taxon>
        <taxon>IRL clade</taxon>
        <taxon>Trifolieae</taxon>
        <taxon>Trifolium</taxon>
    </lineage>
</organism>
<protein>
    <submittedName>
        <fullName evidence="2">Uncharacterized protein</fullName>
    </submittedName>
</protein>
<name>A0A2Z6NEG4_TRISU</name>
<feature type="compositionally biased region" description="Polar residues" evidence="1">
    <location>
        <begin position="1"/>
        <end position="16"/>
    </location>
</feature>
<feature type="region of interest" description="Disordered" evidence="1">
    <location>
        <begin position="1"/>
        <end position="25"/>
    </location>
</feature>
<sequence length="69" mass="7754">MLDQNNIPSEDPSQGEQPFEPVQVPFIDLVENDDDDNDDDVVESSPRSFYQARANARRSAINLSLGNNF</sequence>
<evidence type="ECO:0000313" key="2">
    <source>
        <dbReference type="EMBL" id="GAU43028.1"/>
    </source>
</evidence>
<reference evidence="3" key="1">
    <citation type="journal article" date="2017" name="Front. Plant Sci.">
        <title>Climate Clever Clovers: New Paradigm to Reduce the Environmental Footprint of Ruminants by Breeding Low Methanogenic Forages Utilizing Haplotype Variation.</title>
        <authorList>
            <person name="Kaur P."/>
            <person name="Appels R."/>
            <person name="Bayer P.E."/>
            <person name="Keeble-Gagnere G."/>
            <person name="Wang J."/>
            <person name="Hirakawa H."/>
            <person name="Shirasawa K."/>
            <person name="Vercoe P."/>
            <person name="Stefanova K."/>
            <person name="Durmic Z."/>
            <person name="Nichols P."/>
            <person name="Revell C."/>
            <person name="Isobe S.N."/>
            <person name="Edwards D."/>
            <person name="Erskine W."/>
        </authorList>
    </citation>
    <scope>NUCLEOTIDE SEQUENCE [LARGE SCALE GENOMIC DNA]</scope>
    <source>
        <strain evidence="3">cv. Daliak</strain>
    </source>
</reference>
<keyword evidence="3" id="KW-1185">Reference proteome</keyword>
<dbReference type="EMBL" id="DF973953">
    <property type="protein sequence ID" value="GAU43028.1"/>
    <property type="molecule type" value="Genomic_DNA"/>
</dbReference>
<evidence type="ECO:0000313" key="3">
    <source>
        <dbReference type="Proteomes" id="UP000242715"/>
    </source>
</evidence>
<dbReference type="AlphaFoldDB" id="A0A2Z6NEG4"/>
<accession>A0A2Z6NEG4</accession>